<keyword evidence="4 11" id="KW-0812">Transmembrane</keyword>
<protein>
    <recommendedName>
        <fullName evidence="3">NADH-ubiquinone oxidoreductase chain 4L</fullName>
    </recommendedName>
    <alternativeName>
        <fullName evidence="9">NADH dehydrogenase subunit 4L</fullName>
    </alternativeName>
</protein>
<evidence type="ECO:0000256" key="3">
    <source>
        <dbReference type="ARBA" id="ARBA00016612"/>
    </source>
</evidence>
<comment type="similarity">
    <text evidence="2">Belongs to the complex I subunit 4L family.</text>
</comment>
<comment type="catalytic activity">
    <reaction evidence="10">
        <text>a ubiquinone + NADH + 5 H(+)(in) = a ubiquinol + NAD(+) + 4 H(+)(out)</text>
        <dbReference type="Rhea" id="RHEA:29091"/>
        <dbReference type="Rhea" id="RHEA-COMP:9565"/>
        <dbReference type="Rhea" id="RHEA-COMP:9566"/>
        <dbReference type="ChEBI" id="CHEBI:15378"/>
        <dbReference type="ChEBI" id="CHEBI:16389"/>
        <dbReference type="ChEBI" id="CHEBI:17976"/>
        <dbReference type="ChEBI" id="CHEBI:57540"/>
        <dbReference type="ChEBI" id="CHEBI:57945"/>
        <dbReference type="EC" id="7.1.1.2"/>
    </reaction>
</comment>
<keyword evidence="6 11" id="KW-1133">Transmembrane helix</keyword>
<reference evidence="12" key="1">
    <citation type="submission" date="2014-05" db="EMBL/GenBank/DDBJ databases">
        <authorList>
            <person name="Gan H."/>
        </authorList>
    </citation>
    <scope>NUCLEOTIDE SEQUENCE</scope>
</reference>
<keyword evidence="8 11" id="KW-0472">Membrane</keyword>
<feature type="transmembrane region" description="Helical" evidence="11">
    <location>
        <begin position="38"/>
        <end position="58"/>
    </location>
</feature>
<geneLocation type="mitochondrion" evidence="12"/>
<evidence type="ECO:0000256" key="5">
    <source>
        <dbReference type="ARBA" id="ARBA00022967"/>
    </source>
</evidence>
<dbReference type="Gene3D" id="1.10.287.3510">
    <property type="match status" value="1"/>
</dbReference>
<accession>A0A068WB63</accession>
<evidence type="ECO:0000256" key="7">
    <source>
        <dbReference type="ARBA" id="ARBA00023027"/>
    </source>
</evidence>
<evidence type="ECO:0000256" key="1">
    <source>
        <dbReference type="ARBA" id="ARBA00004141"/>
    </source>
</evidence>
<evidence type="ECO:0000256" key="2">
    <source>
        <dbReference type="ARBA" id="ARBA00010519"/>
    </source>
</evidence>
<dbReference type="GO" id="GO:0008137">
    <property type="term" value="F:NADH dehydrogenase (ubiquinone) activity"/>
    <property type="evidence" value="ECO:0007669"/>
    <property type="project" value="UniProtKB-EC"/>
</dbReference>
<keyword evidence="12" id="KW-0496">Mitochondrion</keyword>
<evidence type="ECO:0000256" key="9">
    <source>
        <dbReference type="ARBA" id="ARBA00031586"/>
    </source>
</evidence>
<evidence type="ECO:0000256" key="11">
    <source>
        <dbReference type="SAM" id="Phobius"/>
    </source>
</evidence>
<dbReference type="Pfam" id="PF00420">
    <property type="entry name" value="Oxidored_q2"/>
    <property type="match status" value="1"/>
</dbReference>
<evidence type="ECO:0000256" key="8">
    <source>
        <dbReference type="ARBA" id="ARBA00023136"/>
    </source>
</evidence>
<name>A0A068WB63_9CRUS</name>
<comment type="subcellular location">
    <subcellularLocation>
        <location evidence="1">Membrane</location>
        <topology evidence="1">Multi-pass membrane protein</topology>
    </subcellularLocation>
</comment>
<organism evidence="12">
    <name type="scientific">Triops australiensis</name>
    <dbReference type="NCBI Taxonomy" id="89892"/>
    <lineage>
        <taxon>Eukaryota</taxon>
        <taxon>Metazoa</taxon>
        <taxon>Ecdysozoa</taxon>
        <taxon>Arthropoda</taxon>
        <taxon>Crustacea</taxon>
        <taxon>Branchiopoda</taxon>
        <taxon>Notostraca</taxon>
        <taxon>Triopsidae</taxon>
        <taxon>Triops</taxon>
    </lineage>
</organism>
<evidence type="ECO:0000256" key="6">
    <source>
        <dbReference type="ARBA" id="ARBA00022989"/>
    </source>
</evidence>
<feature type="transmembrane region" description="Helical" evidence="11">
    <location>
        <begin position="64"/>
        <end position="89"/>
    </location>
</feature>
<keyword evidence="5" id="KW-1278">Translocase</keyword>
<dbReference type="AlphaFoldDB" id="A0A068WB63"/>
<evidence type="ECO:0000256" key="4">
    <source>
        <dbReference type="ARBA" id="ARBA00022692"/>
    </source>
</evidence>
<sequence length="105" mass="12056">MMNVFLEVSFFWLIFSGLIVVSSALWIFLYFRFHLLAVLMSLEGMMLGQFILLSILLVHLGQEYYFILFFLVAVVCEAALGLSILVSIVRTHGSDYFNSFNILQC</sequence>
<dbReference type="EMBL" id="LK391946">
    <property type="protein sequence ID" value="CDR98444.1"/>
    <property type="molecule type" value="Genomic_DNA"/>
</dbReference>
<evidence type="ECO:0000313" key="12">
    <source>
        <dbReference type="EMBL" id="CDR98444.1"/>
    </source>
</evidence>
<feature type="transmembrane region" description="Helical" evidence="11">
    <location>
        <begin position="12"/>
        <end position="31"/>
    </location>
</feature>
<reference evidence="12" key="2">
    <citation type="submission" date="2014-06" db="EMBL/GenBank/DDBJ databases">
        <title>Complete mitochondrial genome of Triops australiensis.</title>
        <authorList>
            <person name="Gan H.M."/>
            <person name="Tan M.H."/>
            <person name="Austin C.M."/>
        </authorList>
    </citation>
    <scope>NUCLEOTIDE SEQUENCE</scope>
</reference>
<dbReference type="GO" id="GO:0016020">
    <property type="term" value="C:membrane"/>
    <property type="evidence" value="ECO:0007669"/>
    <property type="project" value="UniProtKB-SubCell"/>
</dbReference>
<keyword evidence="7" id="KW-0520">NAD</keyword>
<dbReference type="InterPro" id="IPR039428">
    <property type="entry name" value="NUOK/Mnh_C1-like"/>
</dbReference>
<proteinExistence type="inferred from homology"/>
<evidence type="ECO:0000256" key="10">
    <source>
        <dbReference type="ARBA" id="ARBA00049551"/>
    </source>
</evidence>
<gene>
    <name evidence="12" type="primary">nad4l</name>
</gene>